<comment type="caution">
    <text evidence="2">The sequence shown here is derived from an EMBL/GenBank/DDBJ whole genome shotgun (WGS) entry which is preliminary data.</text>
</comment>
<gene>
    <name evidence="2" type="ORF">ENO10_08675</name>
</gene>
<name>A0A7C2M9Z3_9FLAO</name>
<dbReference type="CDD" id="cd01038">
    <property type="entry name" value="Endonuclease_DUF559"/>
    <property type="match status" value="1"/>
</dbReference>
<dbReference type="AlphaFoldDB" id="A0A7C2M9Z3"/>
<organism evidence="2">
    <name type="scientific">Salinimicrobium catena</name>
    <dbReference type="NCBI Taxonomy" id="390640"/>
    <lineage>
        <taxon>Bacteria</taxon>
        <taxon>Pseudomonadati</taxon>
        <taxon>Bacteroidota</taxon>
        <taxon>Flavobacteriia</taxon>
        <taxon>Flavobacteriales</taxon>
        <taxon>Flavobacteriaceae</taxon>
        <taxon>Salinimicrobium</taxon>
    </lineage>
</organism>
<dbReference type="InterPro" id="IPR011335">
    <property type="entry name" value="Restrct_endonuc-II-like"/>
</dbReference>
<protein>
    <submittedName>
        <fullName evidence="2">Endonuclease domain-containing protein</fullName>
    </submittedName>
</protein>
<keyword evidence="2" id="KW-0540">Nuclease</keyword>
<evidence type="ECO:0000313" key="2">
    <source>
        <dbReference type="EMBL" id="HER41279.1"/>
    </source>
</evidence>
<dbReference type="Gene3D" id="3.40.960.10">
    <property type="entry name" value="VSR Endonuclease"/>
    <property type="match status" value="1"/>
</dbReference>
<sequence length="121" mass="14400">MWKGAPAQNFSRAQELRSNLTAAEKKLWERLQLEPFKKNHFRRQHPLQNFIVDFYSHSLKLVIEIDGPYHQSEIQKMSDEKRTGILEFQGVSVIRFTNEEIINEMEKVVEKLVEFIELPEK</sequence>
<dbReference type="PANTHER" id="PTHR38590:SF1">
    <property type="entry name" value="BLL0828 PROTEIN"/>
    <property type="match status" value="1"/>
</dbReference>
<dbReference type="GO" id="GO:0004519">
    <property type="term" value="F:endonuclease activity"/>
    <property type="evidence" value="ECO:0007669"/>
    <property type="project" value="UniProtKB-KW"/>
</dbReference>
<reference evidence="2" key="1">
    <citation type="journal article" date="2020" name="mSystems">
        <title>Genome- and Community-Level Interaction Insights into Carbon Utilization and Element Cycling Functions of Hydrothermarchaeota in Hydrothermal Sediment.</title>
        <authorList>
            <person name="Zhou Z."/>
            <person name="Liu Y."/>
            <person name="Xu W."/>
            <person name="Pan J."/>
            <person name="Luo Z.H."/>
            <person name="Li M."/>
        </authorList>
    </citation>
    <scope>NUCLEOTIDE SEQUENCE [LARGE SCALE GENOMIC DNA]</scope>
    <source>
        <strain evidence="2">SpSt-1235</strain>
    </source>
</reference>
<accession>A0A7C2M9Z3</accession>
<dbReference type="PANTHER" id="PTHR38590">
    <property type="entry name" value="BLL0828 PROTEIN"/>
    <property type="match status" value="1"/>
</dbReference>
<dbReference type="InterPro" id="IPR047216">
    <property type="entry name" value="Endonuclease_DUF559_bact"/>
</dbReference>
<dbReference type="Proteomes" id="UP000885753">
    <property type="component" value="Unassembled WGS sequence"/>
</dbReference>
<dbReference type="SUPFAM" id="SSF52980">
    <property type="entry name" value="Restriction endonuclease-like"/>
    <property type="match status" value="1"/>
</dbReference>
<dbReference type="Pfam" id="PF04480">
    <property type="entry name" value="DUF559"/>
    <property type="match status" value="1"/>
</dbReference>
<dbReference type="EMBL" id="DSEE01000625">
    <property type="protein sequence ID" value="HER41279.1"/>
    <property type="molecule type" value="Genomic_DNA"/>
</dbReference>
<keyword evidence="2" id="KW-0378">Hydrolase</keyword>
<keyword evidence="2" id="KW-0255">Endonuclease</keyword>
<dbReference type="InterPro" id="IPR007569">
    <property type="entry name" value="DUF559"/>
</dbReference>
<evidence type="ECO:0000259" key="1">
    <source>
        <dbReference type="Pfam" id="PF04480"/>
    </source>
</evidence>
<feature type="domain" description="DUF559" evidence="1">
    <location>
        <begin position="11"/>
        <end position="116"/>
    </location>
</feature>
<proteinExistence type="predicted"/>